<evidence type="ECO:0000256" key="4">
    <source>
        <dbReference type="ARBA" id="ARBA00022723"/>
    </source>
</evidence>
<accession>A0A1G7AKA0</accession>
<keyword evidence="4 7" id="KW-0479">Metal-binding</keyword>
<keyword evidence="7" id="KW-0862">Zinc</keyword>
<dbReference type="InterPro" id="IPR010158">
    <property type="entry name" value="Amidase_Cbmase"/>
</dbReference>
<dbReference type="EMBL" id="FNAT01000001">
    <property type="protein sequence ID" value="SDE15173.1"/>
    <property type="molecule type" value="Genomic_DNA"/>
</dbReference>
<feature type="binding site" evidence="7">
    <location>
        <position position="123"/>
    </location>
    <ligand>
        <name>Zn(2+)</name>
        <dbReference type="ChEBI" id="CHEBI:29105"/>
        <label>2</label>
    </ligand>
</feature>
<dbReference type="Proteomes" id="UP000198922">
    <property type="component" value="Unassembled WGS sequence"/>
</dbReference>
<evidence type="ECO:0000313" key="11">
    <source>
        <dbReference type="Proteomes" id="UP000198922"/>
    </source>
</evidence>
<sequence length="408" mass="42720">MTYGELAAARLQEIAEMSEAGPGVTRLPWTPEHRRALDVISAWMEDAGLEVSLDAAGTLVGRTPAMAGKPALLLGSHQDSVRSGGRFDGIMGIAVACLAVRRLREEGARLPFAIEVLAFADEEGVRFPTALIGPRALAGTFDPAVLDMQDAQGVHVREAMQAFGLDPAGIPALARQGEEVIGYLEAHIEQGPVLEAEGRSLGVVTAICGISRYAVTFSGETGHAGTVPMAGRRDALVAAARFVAAVSDAATAIKDCRATAGRIEARPGVVNAIPSEVGLTLELRAPSDEMRLDFQSRAEQLAREIAAQAGVTVQVEKTYEQPAVACDPVVTDALSRAMAAMDMPALAMPSGATHDASAMADLCPVGMLFVRCEGGISHRPDEYASAEDLDDAIRVLAETVKNMGLPGT</sequence>
<dbReference type="STRING" id="521013.SAMN04488567_0999"/>
<evidence type="ECO:0000313" key="10">
    <source>
        <dbReference type="EMBL" id="SDE15173.1"/>
    </source>
</evidence>
<comment type="similarity">
    <text evidence="2">Belongs to the peptidase M20 family.</text>
</comment>
<comment type="cofactor">
    <cofactor evidence="1">
        <name>Mn(2+)</name>
        <dbReference type="ChEBI" id="CHEBI:29035"/>
    </cofactor>
</comment>
<dbReference type="OrthoDB" id="9808195at2"/>
<dbReference type="SUPFAM" id="SSF53187">
    <property type="entry name" value="Zn-dependent exopeptidases"/>
    <property type="match status" value="1"/>
</dbReference>
<protein>
    <submittedName>
        <fullName evidence="10">Allantoate deiminase</fullName>
    </submittedName>
</protein>
<feature type="binding site" evidence="8">
    <location>
        <position position="271"/>
    </location>
    <ligand>
        <name>allantoate</name>
        <dbReference type="ChEBI" id="CHEBI:17536"/>
    </ligand>
</feature>
<comment type="cofactor">
    <cofactor evidence="7">
        <name>Zn(2+)</name>
        <dbReference type="ChEBI" id="CHEBI:29105"/>
    </cofactor>
    <text evidence="7">Binds 2 Zn(2+) ions per subunit.</text>
</comment>
<evidence type="ECO:0000256" key="1">
    <source>
        <dbReference type="ARBA" id="ARBA00001936"/>
    </source>
</evidence>
<keyword evidence="11" id="KW-1185">Reference proteome</keyword>
<dbReference type="AlphaFoldDB" id="A0A1G7AKA0"/>
<evidence type="ECO:0000256" key="2">
    <source>
        <dbReference type="ARBA" id="ARBA00006153"/>
    </source>
</evidence>
<reference evidence="11" key="1">
    <citation type="submission" date="2016-10" db="EMBL/GenBank/DDBJ databases">
        <authorList>
            <person name="Varghese N."/>
            <person name="Submissions S."/>
        </authorList>
    </citation>
    <scope>NUCLEOTIDE SEQUENCE [LARGE SCALE GENOMIC DNA]</scope>
    <source>
        <strain evidence="11">DSM 21424</strain>
    </source>
</reference>
<dbReference type="Pfam" id="PF07687">
    <property type="entry name" value="M20_dimer"/>
    <property type="match status" value="1"/>
</dbReference>
<keyword evidence="6" id="KW-0464">Manganese</keyword>
<dbReference type="InterPro" id="IPR036264">
    <property type="entry name" value="Bact_exopeptidase_dim_dom"/>
</dbReference>
<organism evidence="10 11">
    <name type="scientific">Limimaricola pyoseonensis</name>
    <dbReference type="NCBI Taxonomy" id="521013"/>
    <lineage>
        <taxon>Bacteria</taxon>
        <taxon>Pseudomonadati</taxon>
        <taxon>Pseudomonadota</taxon>
        <taxon>Alphaproteobacteria</taxon>
        <taxon>Rhodobacterales</taxon>
        <taxon>Paracoccaceae</taxon>
        <taxon>Limimaricola</taxon>
    </lineage>
</organism>
<dbReference type="InterPro" id="IPR002933">
    <property type="entry name" value="Peptidase_M20"/>
</dbReference>
<feature type="domain" description="Peptidase M20 dimerisation" evidence="9">
    <location>
        <begin position="207"/>
        <end position="307"/>
    </location>
</feature>
<dbReference type="RefSeq" id="WP_090109796.1">
    <property type="nucleotide sequence ID" value="NZ_FNAT01000001.1"/>
</dbReference>
<proteinExistence type="inferred from homology"/>
<dbReference type="GO" id="GO:0046872">
    <property type="term" value="F:metal ion binding"/>
    <property type="evidence" value="ECO:0007669"/>
    <property type="project" value="UniProtKB-KW"/>
</dbReference>
<name>A0A1G7AKA0_9RHOB</name>
<feature type="binding site" evidence="8">
    <location>
        <position position="212"/>
    </location>
    <ligand>
        <name>allantoate</name>
        <dbReference type="ChEBI" id="CHEBI:17536"/>
    </ligand>
</feature>
<evidence type="ECO:0000256" key="8">
    <source>
        <dbReference type="PIRSR" id="PIRSR001235-2"/>
    </source>
</evidence>
<dbReference type="InterPro" id="IPR011650">
    <property type="entry name" value="Peptidase_M20_dimer"/>
</dbReference>
<dbReference type="PANTHER" id="PTHR32494:SF19">
    <property type="entry name" value="ALLANTOATE DEIMINASE-RELATED"/>
    <property type="match status" value="1"/>
</dbReference>
<gene>
    <name evidence="10" type="ORF">SAMN04488567_0999</name>
</gene>
<comment type="subunit">
    <text evidence="3">Homodimer.</text>
</comment>
<feature type="binding site" evidence="8">
    <location>
        <position position="284"/>
    </location>
    <ligand>
        <name>allantoate</name>
        <dbReference type="ChEBI" id="CHEBI:17536"/>
    </ligand>
</feature>
<feature type="binding site" evidence="7">
    <location>
        <position position="88"/>
    </location>
    <ligand>
        <name>Zn(2+)</name>
        <dbReference type="ChEBI" id="CHEBI:29105"/>
        <label>1</label>
    </ligand>
</feature>
<dbReference type="Pfam" id="PF01546">
    <property type="entry name" value="Peptidase_M20"/>
    <property type="match status" value="1"/>
</dbReference>
<dbReference type="NCBIfam" id="TIGR01879">
    <property type="entry name" value="hydantase"/>
    <property type="match status" value="1"/>
</dbReference>
<dbReference type="PIRSF" id="PIRSF001235">
    <property type="entry name" value="Amidase_carbamoylase"/>
    <property type="match status" value="1"/>
</dbReference>
<evidence type="ECO:0000256" key="7">
    <source>
        <dbReference type="PIRSR" id="PIRSR001235-1"/>
    </source>
</evidence>
<dbReference type="CDD" id="cd03884">
    <property type="entry name" value="M20_bAS"/>
    <property type="match status" value="1"/>
</dbReference>
<evidence type="ECO:0000259" key="9">
    <source>
        <dbReference type="Pfam" id="PF07687"/>
    </source>
</evidence>
<feature type="binding site" evidence="7">
    <location>
        <position position="77"/>
    </location>
    <ligand>
        <name>Zn(2+)</name>
        <dbReference type="ChEBI" id="CHEBI:29105"/>
        <label>1</label>
    </ligand>
</feature>
<feature type="binding site" evidence="7">
    <location>
        <position position="187"/>
    </location>
    <ligand>
        <name>Zn(2+)</name>
        <dbReference type="ChEBI" id="CHEBI:29105"/>
        <label>1</label>
    </ligand>
</feature>
<evidence type="ECO:0000256" key="6">
    <source>
        <dbReference type="ARBA" id="ARBA00023211"/>
    </source>
</evidence>
<feature type="binding site" evidence="7">
    <location>
        <position position="378"/>
    </location>
    <ligand>
        <name>Zn(2+)</name>
        <dbReference type="ChEBI" id="CHEBI:29105"/>
        <label>2</label>
    </ligand>
</feature>
<dbReference type="SUPFAM" id="SSF55031">
    <property type="entry name" value="Bacterial exopeptidase dimerisation domain"/>
    <property type="match status" value="1"/>
</dbReference>
<evidence type="ECO:0000256" key="5">
    <source>
        <dbReference type="ARBA" id="ARBA00022801"/>
    </source>
</evidence>
<keyword evidence="5" id="KW-0378">Hydrolase</keyword>
<dbReference type="Gene3D" id="3.30.70.360">
    <property type="match status" value="1"/>
</dbReference>
<dbReference type="GO" id="GO:0016813">
    <property type="term" value="F:hydrolase activity, acting on carbon-nitrogen (but not peptide) bonds, in linear amidines"/>
    <property type="evidence" value="ECO:0007669"/>
    <property type="project" value="InterPro"/>
</dbReference>
<feature type="binding site" evidence="7">
    <location>
        <position position="88"/>
    </location>
    <ligand>
        <name>Zn(2+)</name>
        <dbReference type="ChEBI" id="CHEBI:29105"/>
        <label>2</label>
    </ligand>
</feature>
<dbReference type="Gene3D" id="3.40.630.10">
    <property type="entry name" value="Zn peptidases"/>
    <property type="match status" value="1"/>
</dbReference>
<dbReference type="PANTHER" id="PTHR32494">
    <property type="entry name" value="ALLANTOATE DEIMINASE-RELATED"/>
    <property type="match status" value="1"/>
</dbReference>
<evidence type="ECO:0000256" key="3">
    <source>
        <dbReference type="ARBA" id="ARBA00011738"/>
    </source>
</evidence>